<accession>A0AAV4XW28</accession>
<sequence length="90" mass="10346">MHRDPVFHVDYDTILSTSSHDAILQQWNFKTLVPEYLKCASPKTFSEKNFPESSPSFALNSESKFMLSRSVFFSGKRGNPLCSKIRTRQV</sequence>
<organism evidence="1 2">
    <name type="scientific">Caerostris extrusa</name>
    <name type="common">Bark spider</name>
    <name type="synonym">Caerostris bankana</name>
    <dbReference type="NCBI Taxonomy" id="172846"/>
    <lineage>
        <taxon>Eukaryota</taxon>
        <taxon>Metazoa</taxon>
        <taxon>Ecdysozoa</taxon>
        <taxon>Arthropoda</taxon>
        <taxon>Chelicerata</taxon>
        <taxon>Arachnida</taxon>
        <taxon>Araneae</taxon>
        <taxon>Araneomorphae</taxon>
        <taxon>Entelegynae</taxon>
        <taxon>Araneoidea</taxon>
        <taxon>Araneidae</taxon>
        <taxon>Caerostris</taxon>
    </lineage>
</organism>
<reference evidence="1 2" key="1">
    <citation type="submission" date="2021-06" db="EMBL/GenBank/DDBJ databases">
        <title>Caerostris extrusa draft genome.</title>
        <authorList>
            <person name="Kono N."/>
            <person name="Arakawa K."/>
        </authorList>
    </citation>
    <scope>NUCLEOTIDE SEQUENCE [LARGE SCALE GENOMIC DNA]</scope>
</reference>
<keyword evidence="2" id="KW-1185">Reference proteome</keyword>
<evidence type="ECO:0000313" key="1">
    <source>
        <dbReference type="EMBL" id="GIY98174.1"/>
    </source>
</evidence>
<evidence type="ECO:0000313" key="2">
    <source>
        <dbReference type="Proteomes" id="UP001054945"/>
    </source>
</evidence>
<name>A0AAV4XW28_CAEEX</name>
<protein>
    <submittedName>
        <fullName evidence="1">Uncharacterized protein</fullName>
    </submittedName>
</protein>
<gene>
    <name evidence="1" type="ORF">CEXT_702261</name>
</gene>
<dbReference type="Proteomes" id="UP001054945">
    <property type="component" value="Unassembled WGS sequence"/>
</dbReference>
<dbReference type="AlphaFoldDB" id="A0AAV4XW28"/>
<comment type="caution">
    <text evidence="1">The sequence shown here is derived from an EMBL/GenBank/DDBJ whole genome shotgun (WGS) entry which is preliminary data.</text>
</comment>
<dbReference type="EMBL" id="BPLR01018265">
    <property type="protein sequence ID" value="GIY98174.1"/>
    <property type="molecule type" value="Genomic_DNA"/>
</dbReference>
<proteinExistence type="predicted"/>